<dbReference type="KEGG" id="cra:CTO_0962"/>
<evidence type="ECO:0000313" key="1">
    <source>
        <dbReference type="EMBL" id="AEP35075.1"/>
    </source>
</evidence>
<evidence type="ECO:0000313" key="2">
    <source>
        <dbReference type="Proteomes" id="UP000009287"/>
    </source>
</evidence>
<gene>
    <name evidence="1" type="ordered locus">CTO_0962</name>
</gene>
<dbReference type="EMBL" id="CP002401">
    <property type="protein sequence ID" value="AEP35075.1"/>
    <property type="molecule type" value="Genomic_DNA"/>
</dbReference>
<reference evidence="1 2" key="1">
    <citation type="journal article" date="2011" name="J. Exp. Med.">
        <title>A live-attenuated chlamydial vaccine protects against trachoma in nonhuman primates.</title>
        <authorList>
            <person name="Kari L."/>
            <person name="Whitmire W.M."/>
            <person name="Olivares-Zavaleta N."/>
            <person name="Goheen M.M."/>
            <person name="Taylor L.D."/>
            <person name="Carlson J.H."/>
            <person name="Sturdevant G.L."/>
            <person name="Lu C."/>
            <person name="Bakios L.E."/>
            <person name="Randall L.B."/>
            <person name="Parnell M.J."/>
            <person name="Zhong G."/>
            <person name="Caldwell H.D."/>
        </authorList>
    </citation>
    <scope>NUCLEOTIDE SEQUENCE [LARGE SCALE GENOMIC DNA]</scope>
    <source>
        <strain evidence="1 2">A2497</strain>
    </source>
</reference>
<dbReference type="Proteomes" id="UP000009287">
    <property type="component" value="Chromosome"/>
</dbReference>
<accession>G4NP63</accession>
<dbReference type="AlphaFoldDB" id="G4NP63"/>
<protein>
    <submittedName>
        <fullName evidence="1">Uncharacterized protein</fullName>
    </submittedName>
</protein>
<sequence length="33" mass="3771">MLFGLFFVVFKVLSVLFSSYICRASQIILDSLL</sequence>
<name>G4NP63_CHLT4</name>
<organism evidence="1 2">
    <name type="scientific">Chlamydia trachomatis serovar A (strain A2497)</name>
    <dbReference type="NCBI Taxonomy" id="580047"/>
    <lineage>
        <taxon>Bacteria</taxon>
        <taxon>Pseudomonadati</taxon>
        <taxon>Chlamydiota</taxon>
        <taxon>Chlamydiia</taxon>
        <taxon>Chlamydiales</taxon>
        <taxon>Chlamydiaceae</taxon>
        <taxon>Chlamydia/Chlamydophila group</taxon>
        <taxon>Chlamydia</taxon>
    </lineage>
</organism>
<proteinExistence type="predicted"/>